<evidence type="ECO:0000313" key="10">
    <source>
        <dbReference type="EMBL" id="NKE04058.1"/>
    </source>
</evidence>
<keyword evidence="3" id="KW-0309">Germination</keyword>
<evidence type="ECO:0000259" key="8">
    <source>
        <dbReference type="Pfam" id="PF05504"/>
    </source>
</evidence>
<sequence>MITLGRNLSLAAVMIILILQTGCTDIKETQDLNYATAIGVDYKDGKYHTYIQLVDLMKVAKTEGGDSSPAKMWVSKAEGEIFIDSFFEIYKTAQERFVWAHVTAIVLSEAALQQGFQEIFDGLTRYHEFRLTPWVYGTNESIEDILSTKGFFGQTSLNTILHHPESIFQQSSELKPIQLFELARQVFEPAYTANLPSLSIDRSQWKEGEKKEAKLYLNGAYFIKNDEYKGFFTIKEVKGLRWTTPEMERIQVMIPNEEGPSFLTVFEDPKVKYVSNGPEVDIVVNVKGNLANREKNKNLKLAEMKGLCETIIKKEIQGQYELGIEKETDFLNLEHVLYRESSRKTDNLKQASLNKVKVNVDIIHSGALTNRMIEMKDLD</sequence>
<feature type="domain" description="Spore germination protein N-terminal" evidence="9">
    <location>
        <begin position="25"/>
        <end position="199"/>
    </location>
</feature>
<proteinExistence type="inferred from homology"/>
<dbReference type="GO" id="GO:0009847">
    <property type="term" value="P:spore germination"/>
    <property type="evidence" value="ECO:0007669"/>
    <property type="project" value="InterPro"/>
</dbReference>
<evidence type="ECO:0000256" key="4">
    <source>
        <dbReference type="ARBA" id="ARBA00022729"/>
    </source>
</evidence>
<comment type="caution">
    <text evidence="10">The sequence shown here is derived from an EMBL/GenBank/DDBJ whole genome shotgun (WGS) entry which is preliminary data.</text>
</comment>
<organism evidence="10 11">
    <name type="scientific">Mesobacillus selenatarsenatis</name>
    <dbReference type="NCBI Taxonomy" id="388741"/>
    <lineage>
        <taxon>Bacteria</taxon>
        <taxon>Bacillati</taxon>
        <taxon>Bacillota</taxon>
        <taxon>Bacilli</taxon>
        <taxon>Bacillales</taxon>
        <taxon>Bacillaceae</taxon>
        <taxon>Mesobacillus</taxon>
    </lineage>
</organism>
<dbReference type="RefSeq" id="WP_167830582.1">
    <property type="nucleotide sequence ID" value="NZ_JAAVUM010000001.1"/>
</dbReference>
<reference evidence="10 11" key="1">
    <citation type="submission" date="2020-03" db="EMBL/GenBank/DDBJ databases">
        <authorList>
            <person name="Sun Q."/>
        </authorList>
    </citation>
    <scope>NUCLEOTIDE SEQUENCE [LARGE SCALE GENOMIC DNA]</scope>
    <source>
        <strain evidence="10 11">KACC 21451</strain>
    </source>
</reference>
<protein>
    <submittedName>
        <fullName evidence="10">Ger(X)C family spore germination protein</fullName>
    </submittedName>
</protein>
<dbReference type="InterPro" id="IPR057336">
    <property type="entry name" value="GerAC_N"/>
</dbReference>
<dbReference type="EMBL" id="JAAVUM010000001">
    <property type="protein sequence ID" value="NKE04058.1"/>
    <property type="molecule type" value="Genomic_DNA"/>
</dbReference>
<evidence type="ECO:0000313" key="11">
    <source>
        <dbReference type="Proteomes" id="UP000587942"/>
    </source>
</evidence>
<keyword evidence="7" id="KW-0449">Lipoprotein</keyword>
<comment type="similarity">
    <text evidence="2">Belongs to the GerABKC lipoprotein family.</text>
</comment>
<evidence type="ECO:0000259" key="9">
    <source>
        <dbReference type="Pfam" id="PF25198"/>
    </source>
</evidence>
<dbReference type="PANTHER" id="PTHR35789">
    <property type="entry name" value="SPORE GERMINATION PROTEIN B3"/>
    <property type="match status" value="1"/>
</dbReference>
<dbReference type="InterPro" id="IPR008844">
    <property type="entry name" value="Spore_GerAC-like"/>
</dbReference>
<dbReference type="Pfam" id="PF05504">
    <property type="entry name" value="Spore_GerAC"/>
    <property type="match status" value="1"/>
</dbReference>
<evidence type="ECO:0000256" key="2">
    <source>
        <dbReference type="ARBA" id="ARBA00007886"/>
    </source>
</evidence>
<feature type="domain" description="Spore germination GerAC-like C-terminal" evidence="8">
    <location>
        <begin position="219"/>
        <end position="366"/>
    </location>
</feature>
<evidence type="ECO:0000256" key="3">
    <source>
        <dbReference type="ARBA" id="ARBA00022544"/>
    </source>
</evidence>
<comment type="subcellular location">
    <subcellularLocation>
        <location evidence="1">Membrane</location>
        <topology evidence="1">Lipid-anchor</topology>
    </subcellularLocation>
</comment>
<keyword evidence="5" id="KW-0472">Membrane</keyword>
<keyword evidence="4" id="KW-0732">Signal</keyword>
<evidence type="ECO:0000256" key="1">
    <source>
        <dbReference type="ARBA" id="ARBA00004635"/>
    </source>
</evidence>
<dbReference type="NCBIfam" id="TIGR02887">
    <property type="entry name" value="spore_ger_x_C"/>
    <property type="match status" value="1"/>
</dbReference>
<dbReference type="InterPro" id="IPR038501">
    <property type="entry name" value="Spore_GerAC_C_sf"/>
</dbReference>
<evidence type="ECO:0000256" key="7">
    <source>
        <dbReference type="ARBA" id="ARBA00023288"/>
    </source>
</evidence>
<evidence type="ECO:0000256" key="6">
    <source>
        <dbReference type="ARBA" id="ARBA00023139"/>
    </source>
</evidence>
<evidence type="ECO:0000256" key="5">
    <source>
        <dbReference type="ARBA" id="ARBA00023136"/>
    </source>
</evidence>
<name>A0A846T5C5_9BACI</name>
<accession>A0A846T5C5</accession>
<dbReference type="InterPro" id="IPR046953">
    <property type="entry name" value="Spore_GerAC-like_C"/>
</dbReference>
<gene>
    <name evidence="10" type="ORF">GWK17_00980</name>
</gene>
<dbReference type="Gene3D" id="3.30.300.210">
    <property type="entry name" value="Nutrient germinant receptor protein C, domain 3"/>
    <property type="match status" value="1"/>
</dbReference>
<dbReference type="PANTHER" id="PTHR35789:SF1">
    <property type="entry name" value="SPORE GERMINATION PROTEIN B3"/>
    <property type="match status" value="1"/>
</dbReference>
<dbReference type="AlphaFoldDB" id="A0A846T5C5"/>
<keyword evidence="6" id="KW-0564">Palmitate</keyword>
<dbReference type="Pfam" id="PF25198">
    <property type="entry name" value="Spore_GerAC_N"/>
    <property type="match status" value="1"/>
</dbReference>
<dbReference type="GO" id="GO:0016020">
    <property type="term" value="C:membrane"/>
    <property type="evidence" value="ECO:0007669"/>
    <property type="project" value="UniProtKB-SubCell"/>
</dbReference>
<dbReference type="Proteomes" id="UP000587942">
    <property type="component" value="Unassembled WGS sequence"/>
</dbReference>